<dbReference type="Proteomes" id="UP001233271">
    <property type="component" value="Chromosome 5"/>
</dbReference>
<evidence type="ECO:0000313" key="2">
    <source>
        <dbReference type="Proteomes" id="UP001233271"/>
    </source>
</evidence>
<evidence type="ECO:0000313" key="1">
    <source>
        <dbReference type="EMBL" id="BEI92377.1"/>
    </source>
</evidence>
<keyword evidence="2" id="KW-1185">Reference proteome</keyword>
<dbReference type="RefSeq" id="XP_060457642.1">
    <property type="nucleotide sequence ID" value="XM_060601116.1"/>
</dbReference>
<dbReference type="GeneID" id="85496247"/>
<dbReference type="AlphaFoldDB" id="A0AA48L5N5"/>
<accession>A0AA48L5N5</accession>
<proteinExistence type="predicted"/>
<gene>
    <name evidence="1" type="ORF">CcaverHIS019_0500050</name>
</gene>
<reference evidence="1" key="1">
    <citation type="journal article" date="2023" name="BMC Genomics">
        <title>Chromosome-level genome assemblies of Cutaneotrichosporon spp. (Trichosporonales, Basidiomycota) reveal imbalanced evolution between nucleotide sequences and chromosome synteny.</title>
        <authorList>
            <person name="Kobayashi Y."/>
            <person name="Kayamori A."/>
            <person name="Aoki K."/>
            <person name="Shiwa Y."/>
            <person name="Matsutani M."/>
            <person name="Fujita N."/>
            <person name="Sugita T."/>
            <person name="Iwasaki W."/>
            <person name="Tanaka N."/>
            <person name="Takashima M."/>
        </authorList>
    </citation>
    <scope>NUCLEOTIDE SEQUENCE</scope>
    <source>
        <strain evidence="1">HIS019</strain>
    </source>
</reference>
<dbReference type="EMBL" id="AP028216">
    <property type="protein sequence ID" value="BEI92377.1"/>
    <property type="molecule type" value="Genomic_DNA"/>
</dbReference>
<sequence length="331" mass="37229">MYRQLLDRPDRILEFRPTSTRDNLKPVATDAFVNPLLAIPRWINGQLVTTIRIVPMTDVQMRRPVNTMIHQMDNALVPLQVPPLRITLHAQSWVTPGRGQVDNDDDLQCKRSADTLPITDFVLDQWPFNLHAPAAQVVTHHPRMRRQQPGLAGLPLVCEPDNVVGYARDHETDLLEPHAVAAVQEHRRPPEGSSDMVGGFIAACHAANAVIRLTYCPNAPEQDRIVMDLGDAPVPLLSRRSMRWLARRLADQLGYMTAAQRPDVSLAVGNIHMRLEYVAAGGRRHCRRGQLRYSRNFGWLDNGQPIVNRTRPNHCAVQLAHAFKADPPAHP</sequence>
<name>A0AA48L5N5_9TREE</name>
<dbReference type="KEGG" id="ccac:CcaHIS019_0500050"/>
<protein>
    <submittedName>
        <fullName evidence="1">Uncharacterized protein</fullName>
    </submittedName>
</protein>
<organism evidence="1 2">
    <name type="scientific">Cutaneotrichosporon cavernicola</name>
    <dbReference type="NCBI Taxonomy" id="279322"/>
    <lineage>
        <taxon>Eukaryota</taxon>
        <taxon>Fungi</taxon>
        <taxon>Dikarya</taxon>
        <taxon>Basidiomycota</taxon>
        <taxon>Agaricomycotina</taxon>
        <taxon>Tremellomycetes</taxon>
        <taxon>Trichosporonales</taxon>
        <taxon>Trichosporonaceae</taxon>
        <taxon>Cutaneotrichosporon</taxon>
    </lineage>
</organism>